<dbReference type="EMBL" id="CAJNOQ010000096">
    <property type="protein sequence ID" value="CAF0755790.1"/>
    <property type="molecule type" value="Genomic_DNA"/>
</dbReference>
<keyword evidence="4 6" id="KW-1133">Transmembrane helix</keyword>
<evidence type="ECO:0000256" key="5">
    <source>
        <dbReference type="ARBA" id="ARBA00023136"/>
    </source>
</evidence>
<evidence type="ECO:0000256" key="2">
    <source>
        <dbReference type="ARBA" id="ARBA00006843"/>
    </source>
</evidence>
<evidence type="ECO:0000256" key="6">
    <source>
        <dbReference type="SAM" id="Phobius"/>
    </source>
</evidence>
<gene>
    <name evidence="7" type="ORF">GPM918_LOCUS1102</name>
    <name evidence="8" type="ORF">OVA965_LOCUS6712</name>
    <name evidence="9" type="ORF">SRO942_LOCUS1102</name>
    <name evidence="10" type="ORF">TMI583_LOCUS6708</name>
</gene>
<evidence type="ECO:0000313" key="8">
    <source>
        <dbReference type="EMBL" id="CAF0842419.1"/>
    </source>
</evidence>
<evidence type="ECO:0000256" key="4">
    <source>
        <dbReference type="ARBA" id="ARBA00022989"/>
    </source>
</evidence>
<evidence type="ECO:0000313" key="11">
    <source>
        <dbReference type="Proteomes" id="UP000663829"/>
    </source>
</evidence>
<dbReference type="EMBL" id="CAJNOK010002049">
    <property type="protein sequence ID" value="CAF0842419.1"/>
    <property type="molecule type" value="Genomic_DNA"/>
</dbReference>
<comment type="subcellular location">
    <subcellularLocation>
        <location evidence="1">Membrane</location>
    </subcellularLocation>
</comment>
<dbReference type="AlphaFoldDB" id="A0A813PLB8"/>
<comment type="caution">
    <text evidence="7">The sequence shown here is derived from an EMBL/GenBank/DDBJ whole genome shotgun (WGS) entry which is preliminary data.</text>
</comment>
<evidence type="ECO:0000313" key="9">
    <source>
        <dbReference type="EMBL" id="CAF3536056.1"/>
    </source>
</evidence>
<keyword evidence="11" id="KW-1185">Reference proteome</keyword>
<dbReference type="EMBL" id="CAJOBC010000096">
    <property type="protein sequence ID" value="CAF3536056.1"/>
    <property type="molecule type" value="Genomic_DNA"/>
</dbReference>
<evidence type="ECO:0000313" key="10">
    <source>
        <dbReference type="EMBL" id="CAF3627389.1"/>
    </source>
</evidence>
<dbReference type="Proteomes" id="UP000663829">
    <property type="component" value="Unassembled WGS sequence"/>
</dbReference>
<organism evidence="7 11">
    <name type="scientific">Didymodactylos carnosus</name>
    <dbReference type="NCBI Taxonomy" id="1234261"/>
    <lineage>
        <taxon>Eukaryota</taxon>
        <taxon>Metazoa</taxon>
        <taxon>Spiralia</taxon>
        <taxon>Gnathifera</taxon>
        <taxon>Rotifera</taxon>
        <taxon>Eurotatoria</taxon>
        <taxon>Bdelloidea</taxon>
        <taxon>Philodinida</taxon>
        <taxon>Philodinidae</taxon>
        <taxon>Didymodactylos</taxon>
    </lineage>
</organism>
<reference evidence="7" key="1">
    <citation type="submission" date="2021-02" db="EMBL/GenBank/DDBJ databases">
        <authorList>
            <person name="Nowell W R."/>
        </authorList>
    </citation>
    <scope>NUCLEOTIDE SEQUENCE</scope>
</reference>
<comment type="similarity">
    <text evidence="2">Belongs to the CD225/Dispanin family.</text>
</comment>
<dbReference type="Pfam" id="PF04505">
    <property type="entry name" value="CD225"/>
    <property type="match status" value="1"/>
</dbReference>
<dbReference type="InterPro" id="IPR007593">
    <property type="entry name" value="CD225/Dispanin_fam"/>
</dbReference>
<evidence type="ECO:0000256" key="3">
    <source>
        <dbReference type="ARBA" id="ARBA00022692"/>
    </source>
</evidence>
<dbReference type="Proteomes" id="UP000677228">
    <property type="component" value="Unassembled WGS sequence"/>
</dbReference>
<protein>
    <submittedName>
        <fullName evidence="7">Uncharacterized protein</fullName>
    </submittedName>
</protein>
<dbReference type="Proteomes" id="UP000682733">
    <property type="component" value="Unassembled WGS sequence"/>
</dbReference>
<keyword evidence="3 6" id="KW-0812">Transmembrane</keyword>
<accession>A0A813PLB8</accession>
<name>A0A813PLB8_9BILA</name>
<dbReference type="EMBL" id="CAJOBA010002049">
    <property type="protein sequence ID" value="CAF3627389.1"/>
    <property type="molecule type" value="Genomic_DNA"/>
</dbReference>
<sequence>MERHDDQRHLSDADLESHPKRSLACALLASLLCPILGVISIYFAVLSVRAHNQGYFAQSQTYYKRAIRWSLITFIFGLALVSTIAFIFFVRAVLHL</sequence>
<feature type="transmembrane region" description="Helical" evidence="6">
    <location>
        <begin position="21"/>
        <end position="46"/>
    </location>
</feature>
<feature type="transmembrane region" description="Helical" evidence="6">
    <location>
        <begin position="66"/>
        <end position="90"/>
    </location>
</feature>
<dbReference type="OrthoDB" id="9989762at2759"/>
<keyword evidence="5 6" id="KW-0472">Membrane</keyword>
<evidence type="ECO:0000313" key="7">
    <source>
        <dbReference type="EMBL" id="CAF0755790.1"/>
    </source>
</evidence>
<dbReference type="GO" id="GO:0016020">
    <property type="term" value="C:membrane"/>
    <property type="evidence" value="ECO:0007669"/>
    <property type="project" value="UniProtKB-SubCell"/>
</dbReference>
<evidence type="ECO:0000256" key="1">
    <source>
        <dbReference type="ARBA" id="ARBA00004370"/>
    </source>
</evidence>
<dbReference type="Proteomes" id="UP000681722">
    <property type="component" value="Unassembled WGS sequence"/>
</dbReference>
<proteinExistence type="inferred from homology"/>